<sequence>MILYQTKSHHRGDSFQGDGRKERKQMAKVSLRLRLSTLNLLKTTDTYNVAQVFSSVAILVIVFGCLEKEKTFSFILCRVGQYLGCRKAFENRFCYISSRDRCDINIVEYKGNQSLYSHQDGISFFLRLTTTNIGDVS</sequence>
<reference evidence="2 3" key="1">
    <citation type="submission" date="2017-04" db="EMBL/GenBank/DDBJ databases">
        <title>Complete Genome Sequence of Bacillus thuringiensis type Strain ATCC 10792.</title>
        <authorList>
            <person name="Oh D.-H."/>
            <person name="Park B.-J."/>
            <person name="Shuai W."/>
            <person name="Chelliah R."/>
        </authorList>
    </citation>
    <scope>NUCLEOTIDE SEQUENCE [LARGE SCALE GENOMIC DNA]</scope>
    <source>
        <strain evidence="2 3">ATCC 10792</strain>
        <plasmid evidence="2 3">poh1</plasmid>
    </source>
</reference>
<evidence type="ECO:0000256" key="1">
    <source>
        <dbReference type="SAM" id="MobiDB-lite"/>
    </source>
</evidence>
<protein>
    <submittedName>
        <fullName evidence="2">Uncharacterized protein</fullName>
    </submittedName>
</protein>
<evidence type="ECO:0000313" key="3">
    <source>
        <dbReference type="Proteomes" id="UP000194143"/>
    </source>
</evidence>
<proteinExistence type="predicted"/>
<geneLocation type="plasmid" evidence="2 3">
    <name>poh1</name>
</geneLocation>
<accession>A0A1W6WX50</accession>
<dbReference type="AlphaFoldDB" id="A0A1W6WX50"/>
<evidence type="ECO:0000313" key="2">
    <source>
        <dbReference type="EMBL" id="ARP61147.1"/>
    </source>
</evidence>
<keyword evidence="3" id="KW-1185">Reference proteome</keyword>
<name>A0A1W6WX50_BACTU</name>
<feature type="region of interest" description="Disordered" evidence="1">
    <location>
        <begin position="1"/>
        <end position="23"/>
    </location>
</feature>
<organism evidence="2 3">
    <name type="scientific">Bacillus thuringiensis</name>
    <dbReference type="NCBI Taxonomy" id="1428"/>
    <lineage>
        <taxon>Bacteria</taxon>
        <taxon>Bacillati</taxon>
        <taxon>Bacillota</taxon>
        <taxon>Bacilli</taxon>
        <taxon>Bacillales</taxon>
        <taxon>Bacillaceae</taxon>
        <taxon>Bacillus</taxon>
        <taxon>Bacillus cereus group</taxon>
    </lineage>
</organism>
<dbReference type="Proteomes" id="UP000194143">
    <property type="component" value="Plasmid poh1"/>
</dbReference>
<dbReference type="EMBL" id="CP021062">
    <property type="protein sequence ID" value="ARP61147.1"/>
    <property type="molecule type" value="Genomic_DNA"/>
</dbReference>
<gene>
    <name evidence="2" type="ORF">CAB88_29365</name>
</gene>
<keyword evidence="2" id="KW-0614">Plasmid</keyword>